<sequence>MENPWRVATNYACGEKHYQVYRFRHPGETDHTGNREWRGGIYKTKAEAQAFADELNDAGGRDNE</sequence>
<organism evidence="1 2">
    <name type="scientific">Megasphaera elsdenii</name>
    <dbReference type="NCBI Taxonomy" id="907"/>
    <lineage>
        <taxon>Bacteria</taxon>
        <taxon>Bacillati</taxon>
        <taxon>Bacillota</taxon>
        <taxon>Negativicutes</taxon>
        <taxon>Veillonellales</taxon>
        <taxon>Veillonellaceae</taxon>
        <taxon>Megasphaera</taxon>
    </lineage>
</organism>
<name>A0A2S0M4P0_MEGEL</name>
<reference evidence="1 2" key="1">
    <citation type="journal article" date="2018" name="Genome Announc.">
        <title>Complete genomes of two Megasphaera elsdenii strains, NCIMB 702410 and ATCC 25940.</title>
        <authorList>
            <person name="Hatmaker E.A."/>
            <person name="O'Dell K."/>
            <person name="Riley L.A."/>
            <person name="Klingeman D.M."/>
            <person name="Guss A.M."/>
        </authorList>
    </citation>
    <scope>NUCLEOTIDE SEQUENCE [LARGE SCALE GENOMIC DNA]</scope>
    <source>
        <strain evidence="1 2">NCIMB702410</strain>
    </source>
</reference>
<evidence type="ECO:0000313" key="2">
    <source>
        <dbReference type="Proteomes" id="UP000238358"/>
    </source>
</evidence>
<dbReference type="AlphaFoldDB" id="A0A2S0M4P0"/>
<dbReference type="Proteomes" id="UP000238358">
    <property type="component" value="Chromosome"/>
</dbReference>
<dbReference type="OrthoDB" id="3035189at2"/>
<protein>
    <recommendedName>
        <fullName evidence="3">DUF1508 domain-containing protein</fullName>
    </recommendedName>
</protein>
<accession>A0A2S0M4P0</accession>
<evidence type="ECO:0008006" key="3">
    <source>
        <dbReference type="Google" id="ProtNLM"/>
    </source>
</evidence>
<evidence type="ECO:0000313" key="1">
    <source>
        <dbReference type="EMBL" id="AVO26398.1"/>
    </source>
</evidence>
<gene>
    <name evidence="1" type="ORF">C6Y28_01465</name>
</gene>
<dbReference type="RefSeq" id="WP_027895838.1">
    <property type="nucleotide sequence ID" value="NZ_CP027569.1"/>
</dbReference>
<proteinExistence type="predicted"/>
<dbReference type="EMBL" id="CP027569">
    <property type="protein sequence ID" value="AVO26398.1"/>
    <property type="molecule type" value="Genomic_DNA"/>
</dbReference>